<dbReference type="PROSITE" id="PS00076">
    <property type="entry name" value="PYRIDINE_REDOX_1"/>
    <property type="match status" value="1"/>
</dbReference>
<dbReference type="InterPro" id="IPR016156">
    <property type="entry name" value="FAD/NAD-linked_Rdtase_dimer_sf"/>
</dbReference>
<feature type="domain" description="FAD/NAD(P)-binding" evidence="11">
    <location>
        <begin position="8"/>
        <end position="346"/>
    </location>
</feature>
<name>A0ABP9G9Q9_9MICC</name>
<dbReference type="InterPro" id="IPR012999">
    <property type="entry name" value="Pyr_OxRdtase_I_AS"/>
</dbReference>
<keyword evidence="5 9" id="KW-0560">Oxidoreductase</keyword>
<comment type="cofactor">
    <cofactor evidence="1">
        <name>FAD</name>
        <dbReference type="ChEBI" id="CHEBI:57692"/>
    </cofactor>
</comment>
<keyword evidence="7" id="KW-1015">Disulfide bond</keyword>
<evidence type="ECO:0000313" key="12">
    <source>
        <dbReference type="EMBL" id="GAA4925156.1"/>
    </source>
</evidence>
<evidence type="ECO:0000256" key="1">
    <source>
        <dbReference type="ARBA" id="ARBA00001974"/>
    </source>
</evidence>
<evidence type="ECO:0000256" key="9">
    <source>
        <dbReference type="RuleBase" id="RU003691"/>
    </source>
</evidence>
<reference evidence="13" key="1">
    <citation type="journal article" date="2019" name="Int. J. Syst. Evol. Microbiol.">
        <title>The Global Catalogue of Microorganisms (GCM) 10K type strain sequencing project: providing services to taxonomists for standard genome sequencing and annotation.</title>
        <authorList>
            <consortium name="The Broad Institute Genomics Platform"/>
            <consortium name="The Broad Institute Genome Sequencing Center for Infectious Disease"/>
            <person name="Wu L."/>
            <person name="Ma J."/>
        </authorList>
    </citation>
    <scope>NUCLEOTIDE SEQUENCE [LARGE SCALE GENOMIC DNA]</scope>
    <source>
        <strain evidence="13">JCM 19129</strain>
    </source>
</reference>
<dbReference type="Pfam" id="PF07992">
    <property type="entry name" value="Pyr_redox_2"/>
    <property type="match status" value="1"/>
</dbReference>
<gene>
    <name evidence="12" type="ORF">GCM10025790_23140</name>
</gene>
<evidence type="ECO:0000259" key="10">
    <source>
        <dbReference type="Pfam" id="PF02852"/>
    </source>
</evidence>
<organism evidence="12 13">
    <name type="scientific">Nesterenkonia rhizosphaerae</name>
    <dbReference type="NCBI Taxonomy" id="1348272"/>
    <lineage>
        <taxon>Bacteria</taxon>
        <taxon>Bacillati</taxon>
        <taxon>Actinomycetota</taxon>
        <taxon>Actinomycetes</taxon>
        <taxon>Micrococcales</taxon>
        <taxon>Micrococcaceae</taxon>
        <taxon>Nesterenkonia</taxon>
    </lineage>
</organism>
<dbReference type="PRINTS" id="PR00411">
    <property type="entry name" value="PNDRDTASEI"/>
</dbReference>
<dbReference type="Pfam" id="PF02852">
    <property type="entry name" value="Pyr_redox_dim"/>
    <property type="match status" value="1"/>
</dbReference>
<dbReference type="SUPFAM" id="SSF51905">
    <property type="entry name" value="FAD/NAD(P)-binding domain"/>
    <property type="match status" value="1"/>
</dbReference>
<keyword evidence="4 9" id="KW-0274">FAD</keyword>
<dbReference type="Gene3D" id="3.50.50.60">
    <property type="entry name" value="FAD/NAD(P)-binding domain"/>
    <property type="match status" value="2"/>
</dbReference>
<dbReference type="InterPro" id="IPR050151">
    <property type="entry name" value="Class-I_Pyr_Nuc-Dis_Oxidored"/>
</dbReference>
<dbReference type="SUPFAM" id="SSF55424">
    <property type="entry name" value="FAD/NAD-linked reductases, dimerisation (C-terminal) domain"/>
    <property type="match status" value="1"/>
</dbReference>
<sequence>MALTLRPDLAIIGSGSGNSLITPFWDDKQVVLADKGIDSTGAFGGTCLNVGCIPTKMYVRPSALSRVPQEAAQVGVTIGAATADWPAIRDRIFARIDAVSEGGREYRENLDNVTLLSEMVTLTGPKTFSTQTGGSDTEVQADQLVIAAGSRPILPDIPGMDLPQVHTSETIMRLEDLPGRVLIVGGGYIACEFAGIFSGLGSDVVQINRSQGLMTQLDDDISDAYSAEAEKNWSVRYQRTLAAVEPLERSSSGQGEGPGGVRAHLVTSDGRAEELEVDIILVAIGRKPNSDLVGAAEAGLDLHPDGRIAVDEYQRVLSGGQPVEGLYALGDICSEAMLKHVANHEARVVAHNLENPHNLRPVRHYAIPSAIFSYPEIAQVGLTEAQANEAIGAENVTTKTQKYGDTAYGWAMEDSYGIFKVIADKRSGEILGAHAMGYQSSNLIQPITHAMSFGQDAYTVARGQYWIHPALMEVTENALLGLDVPVPENAPL</sequence>
<evidence type="ECO:0000256" key="7">
    <source>
        <dbReference type="ARBA" id="ARBA00023157"/>
    </source>
</evidence>
<evidence type="ECO:0000256" key="5">
    <source>
        <dbReference type="ARBA" id="ARBA00023002"/>
    </source>
</evidence>
<evidence type="ECO:0000256" key="6">
    <source>
        <dbReference type="ARBA" id="ARBA00023027"/>
    </source>
</evidence>
<evidence type="ECO:0000259" key="11">
    <source>
        <dbReference type="Pfam" id="PF07992"/>
    </source>
</evidence>
<dbReference type="PRINTS" id="PR00368">
    <property type="entry name" value="FADPNR"/>
</dbReference>
<dbReference type="PIRSF" id="PIRSF000350">
    <property type="entry name" value="Mercury_reductase_MerA"/>
    <property type="match status" value="1"/>
</dbReference>
<dbReference type="InterPro" id="IPR023753">
    <property type="entry name" value="FAD/NAD-binding_dom"/>
</dbReference>
<dbReference type="InterPro" id="IPR036188">
    <property type="entry name" value="FAD/NAD-bd_sf"/>
</dbReference>
<keyword evidence="3 9" id="KW-0285">Flavoprotein</keyword>
<dbReference type="NCBIfam" id="NF005884">
    <property type="entry name" value="PRK07846.1"/>
    <property type="match status" value="1"/>
</dbReference>
<dbReference type="InterPro" id="IPR001100">
    <property type="entry name" value="Pyr_nuc-diS_OxRdtase"/>
</dbReference>
<evidence type="ECO:0000256" key="3">
    <source>
        <dbReference type="ARBA" id="ARBA00022630"/>
    </source>
</evidence>
<proteinExistence type="inferred from homology"/>
<comment type="similarity">
    <text evidence="2 9">Belongs to the class-I pyridine nucleotide-disulfide oxidoreductase family.</text>
</comment>
<dbReference type="PANTHER" id="PTHR22912:SF217">
    <property type="entry name" value="DIHYDROLIPOYL DEHYDROGENASE"/>
    <property type="match status" value="1"/>
</dbReference>
<dbReference type="Gene3D" id="3.30.390.30">
    <property type="match status" value="1"/>
</dbReference>
<evidence type="ECO:0000256" key="4">
    <source>
        <dbReference type="ARBA" id="ARBA00022827"/>
    </source>
</evidence>
<protein>
    <submittedName>
        <fullName evidence="12">Mycothione reductase</fullName>
    </submittedName>
</protein>
<keyword evidence="6" id="KW-0520">NAD</keyword>
<accession>A0ABP9G9Q9</accession>
<dbReference type="EMBL" id="BAABLW010000007">
    <property type="protein sequence ID" value="GAA4925156.1"/>
    <property type="molecule type" value="Genomic_DNA"/>
</dbReference>
<evidence type="ECO:0000256" key="2">
    <source>
        <dbReference type="ARBA" id="ARBA00007532"/>
    </source>
</evidence>
<evidence type="ECO:0000313" key="13">
    <source>
        <dbReference type="Proteomes" id="UP001500368"/>
    </source>
</evidence>
<keyword evidence="8 9" id="KW-0676">Redox-active center</keyword>
<keyword evidence="13" id="KW-1185">Reference proteome</keyword>
<dbReference type="InterPro" id="IPR004099">
    <property type="entry name" value="Pyr_nucl-diS_OxRdtase_dimer"/>
</dbReference>
<dbReference type="Proteomes" id="UP001500368">
    <property type="component" value="Unassembled WGS sequence"/>
</dbReference>
<comment type="caution">
    <text evidence="12">The sequence shown here is derived from an EMBL/GenBank/DDBJ whole genome shotgun (WGS) entry which is preliminary data.</text>
</comment>
<dbReference type="PANTHER" id="PTHR22912">
    <property type="entry name" value="DISULFIDE OXIDOREDUCTASE"/>
    <property type="match status" value="1"/>
</dbReference>
<dbReference type="RefSeq" id="WP_345478164.1">
    <property type="nucleotide sequence ID" value="NZ_BAABLW010000007.1"/>
</dbReference>
<feature type="domain" description="Pyridine nucleotide-disulphide oxidoreductase dimerisation" evidence="10">
    <location>
        <begin position="367"/>
        <end position="478"/>
    </location>
</feature>
<evidence type="ECO:0000256" key="8">
    <source>
        <dbReference type="ARBA" id="ARBA00023284"/>
    </source>
</evidence>